<keyword evidence="6" id="KW-1185">Reference proteome</keyword>
<dbReference type="GO" id="GO:0003700">
    <property type="term" value="F:DNA-binding transcription factor activity"/>
    <property type="evidence" value="ECO:0007669"/>
    <property type="project" value="InterPro"/>
</dbReference>
<gene>
    <name evidence="5" type="ORF">CSR02_14095</name>
</gene>
<keyword evidence="1" id="KW-0805">Transcription regulation</keyword>
<dbReference type="PANTHER" id="PTHR30204:SF94">
    <property type="entry name" value="HEAVY METAL-DEPENDENT TRANSCRIPTIONAL REGULATOR HI_0293-RELATED"/>
    <property type="match status" value="1"/>
</dbReference>
<dbReference type="InterPro" id="IPR009061">
    <property type="entry name" value="DNA-bd_dom_put_sf"/>
</dbReference>
<dbReference type="SMART" id="SM00422">
    <property type="entry name" value="HTH_MERR"/>
    <property type="match status" value="1"/>
</dbReference>
<dbReference type="Gene3D" id="1.10.1660.10">
    <property type="match status" value="1"/>
</dbReference>
<name>A0A2G4R8Q3_9PROT</name>
<dbReference type="RefSeq" id="WP_099542085.1">
    <property type="nucleotide sequence ID" value="NZ_PEBQ01000178.1"/>
</dbReference>
<evidence type="ECO:0000256" key="1">
    <source>
        <dbReference type="ARBA" id="ARBA00023015"/>
    </source>
</evidence>
<dbReference type="Pfam" id="PF13411">
    <property type="entry name" value="MerR_1"/>
    <property type="match status" value="1"/>
</dbReference>
<evidence type="ECO:0000313" key="5">
    <source>
        <dbReference type="EMBL" id="PHY92934.1"/>
    </source>
</evidence>
<keyword evidence="3" id="KW-0804">Transcription</keyword>
<dbReference type="PRINTS" id="PR00040">
    <property type="entry name" value="HTHMERR"/>
</dbReference>
<dbReference type="InterPro" id="IPR047057">
    <property type="entry name" value="MerR_fam"/>
</dbReference>
<organism evidence="5 6">
    <name type="scientific">Acetobacter pomorum</name>
    <dbReference type="NCBI Taxonomy" id="65959"/>
    <lineage>
        <taxon>Bacteria</taxon>
        <taxon>Pseudomonadati</taxon>
        <taxon>Pseudomonadota</taxon>
        <taxon>Alphaproteobacteria</taxon>
        <taxon>Acetobacterales</taxon>
        <taxon>Acetobacteraceae</taxon>
        <taxon>Acetobacter</taxon>
    </lineage>
</organism>
<dbReference type="AlphaFoldDB" id="A0A2G4R8Q3"/>
<dbReference type="GO" id="GO:0003677">
    <property type="term" value="F:DNA binding"/>
    <property type="evidence" value="ECO:0007669"/>
    <property type="project" value="UniProtKB-KW"/>
</dbReference>
<keyword evidence="2" id="KW-0238">DNA-binding</keyword>
<evidence type="ECO:0000256" key="3">
    <source>
        <dbReference type="ARBA" id="ARBA00023163"/>
    </source>
</evidence>
<protein>
    <submittedName>
        <fullName evidence="5">MerR family transcriptional regulator</fullName>
    </submittedName>
</protein>
<dbReference type="InterPro" id="IPR000551">
    <property type="entry name" value="MerR-type_HTH_dom"/>
</dbReference>
<evidence type="ECO:0000313" key="6">
    <source>
        <dbReference type="Proteomes" id="UP000228751"/>
    </source>
</evidence>
<dbReference type="EMBL" id="PEBQ01000178">
    <property type="protein sequence ID" value="PHY92934.1"/>
    <property type="molecule type" value="Genomic_DNA"/>
</dbReference>
<feature type="domain" description="HTH merR-type" evidence="4">
    <location>
        <begin position="1"/>
        <end position="69"/>
    </location>
</feature>
<dbReference type="Proteomes" id="UP000228751">
    <property type="component" value="Unassembled WGS sequence"/>
</dbReference>
<proteinExistence type="predicted"/>
<evidence type="ECO:0000256" key="2">
    <source>
        <dbReference type="ARBA" id="ARBA00023125"/>
    </source>
</evidence>
<dbReference type="PANTHER" id="PTHR30204">
    <property type="entry name" value="REDOX-CYCLING DRUG-SENSING TRANSCRIPTIONAL ACTIVATOR SOXR"/>
    <property type="match status" value="1"/>
</dbReference>
<dbReference type="OrthoDB" id="9802944at2"/>
<sequence length="165" mass="18810">MKIGELARLSGLTPSRIRFYERIGLLKTVDRCPNGYRTYPQQAVMILGLITTAQRAGFTLDEIRTLLPPDLKHWDHAALTRKIADIEALQVRLAQSRTHLLRLIEDIQVRPNDMDCAANAHRVLTNMLAEHPKAFDVTSDDIRLLDMTDRRQSVSPGRRKKTASR</sequence>
<reference evidence="5 6" key="1">
    <citation type="submission" date="2017-10" db="EMBL/GenBank/DDBJ databases">
        <title>Genomic analysis of the genus Acetobacter.</title>
        <authorList>
            <person name="Kim K.H."/>
            <person name="Chun B.H."/>
            <person name="Son A.R."/>
            <person name="Jeon C.O."/>
        </authorList>
    </citation>
    <scope>NUCLEOTIDE SEQUENCE [LARGE SCALE GENOMIC DNA]</scope>
    <source>
        <strain evidence="5 6">LHT 2458</strain>
    </source>
</reference>
<accession>A0A2G4R8Q3</accession>
<evidence type="ECO:0000259" key="4">
    <source>
        <dbReference type="PROSITE" id="PS50937"/>
    </source>
</evidence>
<dbReference type="PROSITE" id="PS50937">
    <property type="entry name" value="HTH_MERR_2"/>
    <property type="match status" value="1"/>
</dbReference>
<comment type="caution">
    <text evidence="5">The sequence shown here is derived from an EMBL/GenBank/DDBJ whole genome shotgun (WGS) entry which is preliminary data.</text>
</comment>
<dbReference type="PROSITE" id="PS00552">
    <property type="entry name" value="HTH_MERR_1"/>
    <property type="match status" value="1"/>
</dbReference>
<dbReference type="SUPFAM" id="SSF46955">
    <property type="entry name" value="Putative DNA-binding domain"/>
    <property type="match status" value="1"/>
</dbReference>